<keyword evidence="4" id="KW-1185">Reference proteome</keyword>
<reference evidence="3 4" key="1">
    <citation type="submission" date="2024-02" db="EMBL/GenBank/DDBJ databases">
        <authorList>
            <person name="Chen Y."/>
            <person name="Shah S."/>
            <person name="Dougan E. K."/>
            <person name="Thang M."/>
            <person name="Chan C."/>
        </authorList>
    </citation>
    <scope>NUCLEOTIDE SEQUENCE [LARGE SCALE GENOMIC DNA]</scope>
</reference>
<feature type="coiled-coil region" evidence="1">
    <location>
        <begin position="621"/>
        <end position="648"/>
    </location>
</feature>
<gene>
    <name evidence="3" type="ORF">SCF082_LOCUS46988</name>
</gene>
<evidence type="ECO:0000313" key="4">
    <source>
        <dbReference type="Proteomes" id="UP001642464"/>
    </source>
</evidence>
<accession>A0ABP0RIF2</accession>
<feature type="compositionally biased region" description="Polar residues" evidence="2">
    <location>
        <begin position="809"/>
        <end position="820"/>
    </location>
</feature>
<protein>
    <submittedName>
        <fullName evidence="3">Uncharacterized protein</fullName>
    </submittedName>
</protein>
<evidence type="ECO:0000256" key="2">
    <source>
        <dbReference type="SAM" id="MobiDB-lite"/>
    </source>
</evidence>
<dbReference type="EMBL" id="CAXAMM010041618">
    <property type="protein sequence ID" value="CAK9100398.1"/>
    <property type="molecule type" value="Genomic_DNA"/>
</dbReference>
<feature type="region of interest" description="Disordered" evidence="2">
    <location>
        <begin position="796"/>
        <end position="820"/>
    </location>
</feature>
<evidence type="ECO:0000313" key="3">
    <source>
        <dbReference type="EMBL" id="CAK9100398.1"/>
    </source>
</evidence>
<feature type="coiled-coil region" evidence="1">
    <location>
        <begin position="461"/>
        <end position="488"/>
    </location>
</feature>
<keyword evidence="1" id="KW-0175">Coiled coil</keyword>
<proteinExistence type="predicted"/>
<feature type="region of interest" description="Disordered" evidence="2">
    <location>
        <begin position="1"/>
        <end position="23"/>
    </location>
</feature>
<name>A0ABP0RIF2_9DINO</name>
<feature type="compositionally biased region" description="Polar residues" evidence="2">
    <location>
        <begin position="1"/>
        <end position="21"/>
    </location>
</feature>
<comment type="caution">
    <text evidence="3">The sequence shown here is derived from an EMBL/GenBank/DDBJ whole genome shotgun (WGS) entry which is preliminary data.</text>
</comment>
<organism evidence="3 4">
    <name type="scientific">Durusdinium trenchii</name>
    <dbReference type="NCBI Taxonomy" id="1381693"/>
    <lineage>
        <taxon>Eukaryota</taxon>
        <taxon>Sar</taxon>
        <taxon>Alveolata</taxon>
        <taxon>Dinophyceae</taxon>
        <taxon>Suessiales</taxon>
        <taxon>Symbiodiniaceae</taxon>
        <taxon>Durusdinium</taxon>
    </lineage>
</organism>
<feature type="coiled-coil region" evidence="1">
    <location>
        <begin position="326"/>
        <end position="356"/>
    </location>
</feature>
<sequence length="992" mass="112336">MTKSFYTQRPASSAERMTSETQDAKEVEVRDSWWVWRVVASKKWVQEIDEEQNVLKQHVQKVESVLNQHVQNVDNLTKSNAMELSTKLQETQSTHSHLAAQIKNVDASCQKHIEDLNRWVSCTRQRLNWVEGGDMMSQLHKGFAKLDKGLETIDQKIGEYNKIQLDITHKLTIQKEMVKKQLQTWDSPDAASTLKRQLSDEIDRKIKPLKDSVEQALEKLQKIEDGQKRLERIDEIEDDMKEKWTLVEAVQTSVEIEFPKITQLEKGMQSLKAEVAGLKTLEATMASRAFVQTLQANLESQLEELKVKTSCREAHEDQQASLPHQLQKQLKKMEGLEAELQKTESLEADMAMQKEQVEKISGREASAAAQKEALEALKVSMTKHAKQLQTMESLEADLSRQLGTLKVSMTNQEKKQLQKTESLEADMAMQKEQVEKISGLEASAAAQKEVLEALKVSMTKHAKQLQTMESLEADLSRQKKQLGTLKVSMTNQEKKQLQKTESLETNVAMQKEQVEKISGLEASAAAQKEVLEALKVSMTKHATQLQTMESLEADVSRQKEQLGTLKVSMTNQEKKQLQKTESLEADMAMQKEQVEKVSGLVASAAAQKEVLEALKVSMTEHAKQLQTMESLEADVSRQKEQLGTLKVSMTNQEKKQLQKTESLEADMAMQKEQVEKISGRLEAEVAAQQGLQQQLDKVKTAVKKQEQQARLSNPGTDPRSAAVESVDLKSKFDLWMQNSNLPRQLEKLKQGLLARLSKLEDALEPLEMERLTGMERTIQQEVLPQLQHLQIRIESLGRGPPQADGGSRGSSSPRFTQTTQPQVCRLSVSLLSGREARIDITSQMRIAALKDAAERELECSIYALFKEERRLDLDKSVGEAQLQDGDALQAVVGQAKAFCGFTWPEKPQDLNSLHRTLSVEQQLHAARDSDESVEQRSKLVKTVQLELHPDKGGTDEAQIWLKEWLKEHLEWFFEPHQVPETLRRKYQGDETV</sequence>
<evidence type="ECO:0000256" key="1">
    <source>
        <dbReference type="SAM" id="Coils"/>
    </source>
</evidence>
<dbReference type="Proteomes" id="UP001642464">
    <property type="component" value="Unassembled WGS sequence"/>
</dbReference>